<dbReference type="Gene3D" id="3.30.930.10">
    <property type="entry name" value="Bira Bifunctional Protein, Domain 2"/>
    <property type="match status" value="1"/>
</dbReference>
<accession>A0A6J7S1G2</accession>
<dbReference type="EMBL" id="CAESAO010000250">
    <property type="protein sequence ID" value="CAB4347656.1"/>
    <property type="molecule type" value="Genomic_DNA"/>
</dbReference>
<evidence type="ECO:0000256" key="1">
    <source>
        <dbReference type="ARBA" id="ARBA00022598"/>
    </source>
</evidence>
<feature type="domain" description="BPL/LPL catalytic" evidence="2">
    <location>
        <begin position="12"/>
        <end position="126"/>
    </location>
</feature>
<dbReference type="InterPro" id="IPR008988">
    <property type="entry name" value="Transcriptional_repressor_C"/>
</dbReference>
<dbReference type="Pfam" id="PF03099">
    <property type="entry name" value="BPL_LplA_LipB"/>
    <property type="match status" value="1"/>
</dbReference>
<sequence length="237" mass="24757">MMPLGSPHLHLKSVDSTNDRARALAISGAPHGTLVSADHQSQGRGRQGRDWIAPPGSSVLISLLLRDPPPLLPLIAAVAVAEICGPAARIKWPNDILLASDGRPEAKVAGILCEARPQEAWAVVGVGLNAALDLSQLPSELQARSATLGLRSEQRAALIDQLIESLQAKLALSSDEIVAFWNERDALLGERIGWVTGGSQKSGTAAGIGHGGSLLVRLEDGSELELNAGEVHLAATD</sequence>
<reference evidence="4" key="1">
    <citation type="submission" date="2020-05" db="EMBL/GenBank/DDBJ databases">
        <authorList>
            <person name="Chiriac C."/>
            <person name="Salcher M."/>
            <person name="Ghai R."/>
            <person name="Kavagutti S V."/>
        </authorList>
    </citation>
    <scope>NUCLEOTIDE SEQUENCE</scope>
</reference>
<dbReference type="Gene3D" id="2.30.30.100">
    <property type="match status" value="1"/>
</dbReference>
<proteinExistence type="predicted"/>
<organism evidence="4">
    <name type="scientific">freshwater metagenome</name>
    <dbReference type="NCBI Taxonomy" id="449393"/>
    <lineage>
        <taxon>unclassified sequences</taxon>
        <taxon>metagenomes</taxon>
        <taxon>ecological metagenomes</taxon>
    </lineage>
</organism>
<evidence type="ECO:0000259" key="2">
    <source>
        <dbReference type="Pfam" id="PF03099"/>
    </source>
</evidence>
<dbReference type="EMBL" id="CAFBPX010000103">
    <property type="protein sequence ID" value="CAB5034448.1"/>
    <property type="molecule type" value="Genomic_DNA"/>
</dbReference>
<protein>
    <submittedName>
        <fullName evidence="4">Unannotated protein</fullName>
    </submittedName>
</protein>
<dbReference type="PANTHER" id="PTHR12835">
    <property type="entry name" value="BIOTIN PROTEIN LIGASE"/>
    <property type="match status" value="1"/>
</dbReference>
<dbReference type="InterPro" id="IPR045864">
    <property type="entry name" value="aa-tRNA-synth_II/BPL/LPL"/>
</dbReference>
<name>A0A6J7S1G2_9ZZZZ</name>
<dbReference type="CDD" id="cd16442">
    <property type="entry name" value="BPL"/>
    <property type="match status" value="1"/>
</dbReference>
<dbReference type="GO" id="GO:0005737">
    <property type="term" value="C:cytoplasm"/>
    <property type="evidence" value="ECO:0007669"/>
    <property type="project" value="TreeGrafter"/>
</dbReference>
<dbReference type="SUPFAM" id="SSF55681">
    <property type="entry name" value="Class II aaRS and biotin synthetases"/>
    <property type="match status" value="1"/>
</dbReference>
<dbReference type="NCBIfam" id="TIGR00121">
    <property type="entry name" value="birA_ligase"/>
    <property type="match status" value="1"/>
</dbReference>
<dbReference type="PANTHER" id="PTHR12835:SF5">
    <property type="entry name" value="BIOTIN--PROTEIN LIGASE"/>
    <property type="match status" value="1"/>
</dbReference>
<keyword evidence="1" id="KW-0436">Ligase</keyword>
<dbReference type="SUPFAM" id="SSF50037">
    <property type="entry name" value="C-terminal domain of transcriptional repressors"/>
    <property type="match status" value="1"/>
</dbReference>
<evidence type="ECO:0000313" key="4">
    <source>
        <dbReference type="EMBL" id="CAB5034448.1"/>
    </source>
</evidence>
<dbReference type="GO" id="GO:0004077">
    <property type="term" value="F:biotin--[biotin carboxyl-carrier protein] ligase activity"/>
    <property type="evidence" value="ECO:0007669"/>
    <property type="project" value="InterPro"/>
</dbReference>
<dbReference type="InterPro" id="IPR004408">
    <property type="entry name" value="Biotin_CoA_COase_ligase"/>
</dbReference>
<dbReference type="AlphaFoldDB" id="A0A6J7S1G2"/>
<evidence type="ECO:0000313" key="3">
    <source>
        <dbReference type="EMBL" id="CAB4347656.1"/>
    </source>
</evidence>
<dbReference type="InterPro" id="IPR004143">
    <property type="entry name" value="BPL_LPL_catalytic"/>
</dbReference>
<gene>
    <name evidence="3" type="ORF">UFOPK3522_01788</name>
    <name evidence="4" type="ORF">UFOPK4175_00678</name>
</gene>